<feature type="compositionally biased region" description="Polar residues" evidence="2">
    <location>
        <begin position="1"/>
        <end position="14"/>
    </location>
</feature>
<accession>A0A8K0UD82</accession>
<sequence>MTSAKKQISQLTTSRKGDMDLNHPAQESPDWSRGPSLPEDEWKCQRKTADGRCLVCLEEDVACTSAIEPPHFSIFPHMPLLLRKTMGSHAPRQSLPVPPIPFPEFPHGPVLGVESTVSASEVTTPLIDGDVNDHAQTSGSPSAAALVIQLQQFREDLVSSAQAKITLRNDVLRSMGTGSISLGLLRRYSMQKNSHDSLQQRMETLEQAFKSLKSQID</sequence>
<dbReference type="Proteomes" id="UP000813824">
    <property type="component" value="Unassembled WGS sequence"/>
</dbReference>
<feature type="coiled-coil region" evidence="1">
    <location>
        <begin position="188"/>
        <end position="215"/>
    </location>
</feature>
<dbReference type="EMBL" id="JAEVFJ010000080">
    <property type="protein sequence ID" value="KAH8071520.1"/>
    <property type="molecule type" value="Genomic_DNA"/>
</dbReference>
<protein>
    <submittedName>
        <fullName evidence="3">Uncharacterized protein</fullName>
    </submittedName>
</protein>
<keyword evidence="1" id="KW-0175">Coiled coil</keyword>
<evidence type="ECO:0000313" key="3">
    <source>
        <dbReference type="EMBL" id="KAH8071520.1"/>
    </source>
</evidence>
<proteinExistence type="predicted"/>
<evidence type="ECO:0000256" key="2">
    <source>
        <dbReference type="SAM" id="MobiDB-lite"/>
    </source>
</evidence>
<organism evidence="3 4">
    <name type="scientific">Cristinia sonorae</name>
    <dbReference type="NCBI Taxonomy" id="1940300"/>
    <lineage>
        <taxon>Eukaryota</taxon>
        <taxon>Fungi</taxon>
        <taxon>Dikarya</taxon>
        <taxon>Basidiomycota</taxon>
        <taxon>Agaricomycotina</taxon>
        <taxon>Agaricomycetes</taxon>
        <taxon>Agaricomycetidae</taxon>
        <taxon>Agaricales</taxon>
        <taxon>Pleurotineae</taxon>
        <taxon>Stephanosporaceae</taxon>
        <taxon>Cristinia</taxon>
    </lineage>
</organism>
<name>A0A8K0UD82_9AGAR</name>
<gene>
    <name evidence="3" type="ORF">BXZ70DRAFT_911664</name>
</gene>
<reference evidence="3" key="1">
    <citation type="journal article" date="2021" name="New Phytol.">
        <title>Evolutionary innovations through gain and loss of genes in the ectomycorrhizal Boletales.</title>
        <authorList>
            <person name="Wu G."/>
            <person name="Miyauchi S."/>
            <person name="Morin E."/>
            <person name="Kuo A."/>
            <person name="Drula E."/>
            <person name="Varga T."/>
            <person name="Kohler A."/>
            <person name="Feng B."/>
            <person name="Cao Y."/>
            <person name="Lipzen A."/>
            <person name="Daum C."/>
            <person name="Hundley H."/>
            <person name="Pangilinan J."/>
            <person name="Johnson J."/>
            <person name="Barry K."/>
            <person name="LaButti K."/>
            <person name="Ng V."/>
            <person name="Ahrendt S."/>
            <person name="Min B."/>
            <person name="Choi I.G."/>
            <person name="Park H."/>
            <person name="Plett J.M."/>
            <person name="Magnuson J."/>
            <person name="Spatafora J.W."/>
            <person name="Nagy L.G."/>
            <person name="Henrissat B."/>
            <person name="Grigoriev I.V."/>
            <person name="Yang Z.L."/>
            <person name="Xu J."/>
            <person name="Martin F.M."/>
        </authorList>
    </citation>
    <scope>NUCLEOTIDE SEQUENCE</scope>
    <source>
        <strain evidence="3">KKN 215</strain>
    </source>
</reference>
<comment type="caution">
    <text evidence="3">The sequence shown here is derived from an EMBL/GenBank/DDBJ whole genome shotgun (WGS) entry which is preliminary data.</text>
</comment>
<dbReference type="AlphaFoldDB" id="A0A8K0UD82"/>
<evidence type="ECO:0000256" key="1">
    <source>
        <dbReference type="SAM" id="Coils"/>
    </source>
</evidence>
<feature type="region of interest" description="Disordered" evidence="2">
    <location>
        <begin position="1"/>
        <end position="39"/>
    </location>
</feature>
<keyword evidence="4" id="KW-1185">Reference proteome</keyword>
<evidence type="ECO:0000313" key="4">
    <source>
        <dbReference type="Proteomes" id="UP000813824"/>
    </source>
</evidence>